<protein>
    <submittedName>
        <fullName evidence="2">YkgJ family cysteine cluster protein</fullName>
    </submittedName>
</protein>
<accession>A0A7C9ILX3</accession>
<feature type="region of interest" description="Disordered" evidence="1">
    <location>
        <begin position="257"/>
        <end position="294"/>
    </location>
</feature>
<comment type="caution">
    <text evidence="2">The sequence shown here is derived from an EMBL/GenBank/DDBJ whole genome shotgun (WGS) entry which is preliminary data.</text>
</comment>
<dbReference type="Proteomes" id="UP000482487">
    <property type="component" value="Unassembled WGS sequence"/>
</dbReference>
<reference evidence="2 3" key="1">
    <citation type="submission" date="2020-01" db="EMBL/GenBank/DDBJ databases">
        <title>Genome sequence of Desulfovibrio aerotolerans DSM 16695(T).</title>
        <authorList>
            <person name="Karnachuk O."/>
            <person name="Avakyan M."/>
            <person name="Mardanov A."/>
            <person name="Kadnikov V."/>
            <person name="Ravin N."/>
        </authorList>
    </citation>
    <scope>NUCLEOTIDE SEQUENCE [LARGE SCALE GENOMIC DNA]</scope>
    <source>
        <strain evidence="2 3">DSM 16695</strain>
    </source>
</reference>
<proteinExistence type="predicted"/>
<dbReference type="RefSeq" id="WP_160960989.1">
    <property type="nucleotide sequence ID" value="NZ_WVUD01000017.1"/>
</dbReference>
<organism evidence="2 3">
    <name type="scientific">Solidesulfovibrio aerotolerans</name>
    <dbReference type="NCBI Taxonomy" id="295255"/>
    <lineage>
        <taxon>Bacteria</taxon>
        <taxon>Pseudomonadati</taxon>
        <taxon>Thermodesulfobacteriota</taxon>
        <taxon>Desulfovibrionia</taxon>
        <taxon>Desulfovibrionales</taxon>
        <taxon>Desulfovibrionaceae</taxon>
        <taxon>Solidesulfovibrio</taxon>
    </lineage>
</organism>
<keyword evidence="3" id="KW-1185">Reference proteome</keyword>
<gene>
    <name evidence="2" type="ORF">GTA51_10755</name>
</gene>
<dbReference type="AlphaFoldDB" id="A0A7C9ILX3"/>
<dbReference type="EMBL" id="WVUD01000017">
    <property type="protein sequence ID" value="MYL83604.1"/>
    <property type="molecule type" value="Genomic_DNA"/>
</dbReference>
<evidence type="ECO:0000313" key="3">
    <source>
        <dbReference type="Proteomes" id="UP000482487"/>
    </source>
</evidence>
<feature type="compositionally biased region" description="Basic and acidic residues" evidence="1">
    <location>
        <begin position="285"/>
        <end position="294"/>
    </location>
</feature>
<feature type="compositionally biased region" description="Low complexity" evidence="1">
    <location>
        <begin position="257"/>
        <end position="275"/>
    </location>
</feature>
<dbReference type="OrthoDB" id="9810361at2"/>
<evidence type="ECO:0000256" key="1">
    <source>
        <dbReference type="SAM" id="MobiDB-lite"/>
    </source>
</evidence>
<sequence length="294" mass="30953">MQLDFSPAFARYEALAAEADAAFAKVSEMCPDFVSCGAGCSDCCHALFDLTFIEALYLNHKFQAAFPSGPARDAVLERANSADRDAAKLKRKAFRAGEQGVSTRDILESMSRERIRCPLLGDDDHCVLYPFRPITCRLYGVPLEISGEARTCGNTGFTPGGRYPTVKIEKLQDKLVALSQEVVAALPTRLPLLGEMLVPVSFALVTEFDDDYLGILTEDDLVKSPEAAAPAPAAPTPQMQPLQATLGAAAPAANCGSCGETAGSSACSSCGGSTSWVLPGPDGAPTDKDDGHGA</sequence>
<name>A0A7C9ILX3_9BACT</name>
<evidence type="ECO:0000313" key="2">
    <source>
        <dbReference type="EMBL" id="MYL83604.1"/>
    </source>
</evidence>